<evidence type="ECO:0000313" key="2">
    <source>
        <dbReference type="EMBL" id="GHE92499.1"/>
    </source>
</evidence>
<gene>
    <name evidence="2" type="ORF">GCM10016455_10670</name>
</gene>
<feature type="transmembrane region" description="Helical" evidence="1">
    <location>
        <begin position="91"/>
        <end position="110"/>
    </location>
</feature>
<keyword evidence="1" id="KW-0812">Transmembrane</keyword>
<keyword evidence="3" id="KW-1185">Reference proteome</keyword>
<reference evidence="3" key="1">
    <citation type="journal article" date="2019" name="Int. J. Syst. Evol. Microbiol.">
        <title>The Global Catalogue of Microorganisms (GCM) 10K type strain sequencing project: providing services to taxonomists for standard genome sequencing and annotation.</title>
        <authorList>
            <consortium name="The Broad Institute Genomics Platform"/>
            <consortium name="The Broad Institute Genome Sequencing Center for Infectious Disease"/>
            <person name="Wu L."/>
            <person name="Ma J."/>
        </authorList>
    </citation>
    <scope>NUCLEOTIDE SEQUENCE [LARGE SCALE GENOMIC DNA]</scope>
    <source>
        <strain evidence="3">KCTC 42443</strain>
    </source>
</reference>
<protein>
    <submittedName>
        <fullName evidence="2">Uncharacterized protein</fullName>
    </submittedName>
</protein>
<evidence type="ECO:0000313" key="3">
    <source>
        <dbReference type="Proteomes" id="UP000609802"/>
    </source>
</evidence>
<feature type="transmembrane region" description="Helical" evidence="1">
    <location>
        <begin position="30"/>
        <end position="50"/>
    </location>
</feature>
<name>A0ABQ3IS93_9RHOB</name>
<sequence>MKQAFGLMMGLAVVLQLGYLLAGYDAMYQIGYGAITLMGLMISLTFLWLYVQRATPLALGMAYSWSGASLVLGWWWIFALTGEPAIMSQNGAHFVPLALYLSGALLHFSVIHRSFGCHGTTFLWPVLAAVIASTMIFLAVS</sequence>
<keyword evidence="1" id="KW-0472">Membrane</keyword>
<dbReference type="RefSeq" id="WP_191285462.1">
    <property type="nucleotide sequence ID" value="NZ_BNCH01000002.1"/>
</dbReference>
<feature type="transmembrane region" description="Helical" evidence="1">
    <location>
        <begin position="57"/>
        <end position="79"/>
    </location>
</feature>
<keyword evidence="1" id="KW-1133">Transmembrane helix</keyword>
<dbReference type="Proteomes" id="UP000609802">
    <property type="component" value="Unassembled WGS sequence"/>
</dbReference>
<organism evidence="2 3">
    <name type="scientific">Aliiroseovarius zhejiangensis</name>
    <dbReference type="NCBI Taxonomy" id="1632025"/>
    <lineage>
        <taxon>Bacteria</taxon>
        <taxon>Pseudomonadati</taxon>
        <taxon>Pseudomonadota</taxon>
        <taxon>Alphaproteobacteria</taxon>
        <taxon>Rhodobacterales</taxon>
        <taxon>Paracoccaceae</taxon>
        <taxon>Aliiroseovarius</taxon>
    </lineage>
</organism>
<proteinExistence type="predicted"/>
<evidence type="ECO:0000256" key="1">
    <source>
        <dbReference type="SAM" id="Phobius"/>
    </source>
</evidence>
<accession>A0ABQ3IS93</accession>
<comment type="caution">
    <text evidence="2">The sequence shown here is derived from an EMBL/GenBank/DDBJ whole genome shotgun (WGS) entry which is preliminary data.</text>
</comment>
<dbReference type="EMBL" id="BNCH01000002">
    <property type="protein sequence ID" value="GHE92499.1"/>
    <property type="molecule type" value="Genomic_DNA"/>
</dbReference>
<feature type="transmembrane region" description="Helical" evidence="1">
    <location>
        <begin position="122"/>
        <end position="140"/>
    </location>
</feature>